<comment type="subcellular location">
    <subcellularLocation>
        <location evidence="16">Membrane</location>
        <topology evidence="16">Multi-pass membrane protein</topology>
    </subcellularLocation>
    <subcellularLocation>
        <location evidence="1">Mitochondrion inner membrane</location>
        <topology evidence="1">Multi-pass membrane protein</topology>
    </subcellularLocation>
</comment>
<keyword evidence="18" id="KW-1185">Reference proteome</keyword>
<keyword evidence="11 14" id="KW-0472">Membrane</keyword>
<comment type="subunit">
    <text evidence="3 16">Monomer.</text>
</comment>
<name>A9V5B0_MONBE</name>
<keyword evidence="10" id="KW-0496">Mitochondrion</keyword>
<comment type="function">
    <text evidence="16">Catalyzes the exchange of ADP and ATP across the membrane.</text>
</comment>
<dbReference type="InterPro" id="IPR002067">
    <property type="entry name" value="MCP"/>
</dbReference>
<dbReference type="InParanoid" id="A9V5B0"/>
<keyword evidence="7" id="KW-0677">Repeat</keyword>
<comment type="similarity">
    <text evidence="2 15">Belongs to the mitochondrial carrier (TC 2.A.29) family.</text>
</comment>
<dbReference type="GO" id="GO:0005743">
    <property type="term" value="C:mitochondrial inner membrane"/>
    <property type="evidence" value="ECO:0007669"/>
    <property type="project" value="UniProtKB-SubCell"/>
</dbReference>
<keyword evidence="8" id="KW-0999">Mitochondrion inner membrane</keyword>
<evidence type="ECO:0000256" key="5">
    <source>
        <dbReference type="ARBA" id="ARBA00022449"/>
    </source>
</evidence>
<comment type="function">
    <text evidence="13">ADP:ATP antiporter that mediates import of ADP into the mitochondrial matrix for ATP synthesis, and export of ATP out to fuel the cell. Cycles between the cytoplasmic-open state (c-state) and the matrix-open state (m-state): operates by the alternating access mechanism with a single substrate-binding site intermittently exposed to either the cytosolic (c-state) or matrix (m-state) side of the inner mitochondrial membrane.</text>
</comment>
<protein>
    <recommendedName>
        <fullName evidence="16">ADP/ATP translocase</fullName>
    </recommendedName>
    <alternativeName>
        <fullName evidence="16">ADP,ATP carrier protein</fullName>
    </alternativeName>
</protein>
<evidence type="ECO:0000256" key="9">
    <source>
        <dbReference type="ARBA" id="ARBA00022989"/>
    </source>
</evidence>
<dbReference type="GO" id="GO:1990544">
    <property type="term" value="P:mitochondrial ATP transmembrane transport"/>
    <property type="evidence" value="ECO:0007669"/>
    <property type="project" value="InterPro"/>
</dbReference>
<accession>A9V5B0</accession>
<dbReference type="eggNOG" id="KOG0749">
    <property type="taxonomic scope" value="Eukaryota"/>
</dbReference>
<dbReference type="GO" id="GO:0140021">
    <property type="term" value="P:mitochondrial ADP transmembrane transport"/>
    <property type="evidence" value="ECO:0007669"/>
    <property type="project" value="InterPro"/>
</dbReference>
<dbReference type="GO" id="GO:0005471">
    <property type="term" value="F:ATP:ADP antiporter activity"/>
    <property type="evidence" value="ECO:0007669"/>
    <property type="project" value="UniProtKB-UniRule"/>
</dbReference>
<evidence type="ECO:0000256" key="14">
    <source>
        <dbReference type="PROSITE-ProRule" id="PRU00282"/>
    </source>
</evidence>
<evidence type="ECO:0000256" key="4">
    <source>
        <dbReference type="ARBA" id="ARBA00022448"/>
    </source>
</evidence>
<keyword evidence="6 14" id="KW-0812">Transmembrane</keyword>
<evidence type="ECO:0000256" key="1">
    <source>
        <dbReference type="ARBA" id="ARBA00004448"/>
    </source>
</evidence>
<dbReference type="STRING" id="81824.A9V5B0"/>
<dbReference type="RefSeq" id="XP_001747860.1">
    <property type="nucleotide sequence ID" value="XM_001747808.1"/>
</dbReference>
<dbReference type="PANTHER" id="PTHR45635:SF14">
    <property type="entry name" value="ADP_ATP TRANSLOCASE"/>
    <property type="match status" value="1"/>
</dbReference>
<dbReference type="Pfam" id="PF00153">
    <property type="entry name" value="Mito_carr"/>
    <property type="match status" value="1"/>
</dbReference>
<evidence type="ECO:0000256" key="15">
    <source>
        <dbReference type="RuleBase" id="RU000488"/>
    </source>
</evidence>
<feature type="repeat" description="Solcar" evidence="14">
    <location>
        <begin position="197"/>
        <end position="274"/>
    </location>
</feature>
<evidence type="ECO:0000256" key="3">
    <source>
        <dbReference type="ARBA" id="ARBA00011245"/>
    </source>
</evidence>
<evidence type="ECO:0000256" key="16">
    <source>
        <dbReference type="RuleBase" id="RU368008"/>
    </source>
</evidence>
<dbReference type="PANTHER" id="PTHR45635">
    <property type="entry name" value="ADP,ATP CARRIER PROTEIN 1-RELATED-RELATED"/>
    <property type="match status" value="1"/>
</dbReference>
<gene>
    <name evidence="17" type="ORF">MONBRDRAFT_10130</name>
</gene>
<dbReference type="InterPro" id="IPR002113">
    <property type="entry name" value="ADT_euk_type"/>
</dbReference>
<dbReference type="AlphaFoldDB" id="A9V5B0"/>
<evidence type="ECO:0000256" key="10">
    <source>
        <dbReference type="ARBA" id="ARBA00023128"/>
    </source>
</evidence>
<proteinExistence type="inferred from homology"/>
<keyword evidence="4 15" id="KW-0813">Transport</keyword>
<dbReference type="Proteomes" id="UP000001357">
    <property type="component" value="Unassembled WGS sequence"/>
</dbReference>
<evidence type="ECO:0000256" key="13">
    <source>
        <dbReference type="ARBA" id="ARBA00045250"/>
    </source>
</evidence>
<evidence type="ECO:0000256" key="7">
    <source>
        <dbReference type="ARBA" id="ARBA00022737"/>
    </source>
</evidence>
<dbReference type="EMBL" id="CH991560">
    <property type="protein sequence ID" value="EDQ87247.1"/>
    <property type="molecule type" value="Genomic_DNA"/>
</dbReference>
<evidence type="ECO:0000313" key="17">
    <source>
        <dbReference type="EMBL" id="EDQ87247.1"/>
    </source>
</evidence>
<comment type="catalytic activity">
    <reaction evidence="12">
        <text>ADP(in) + ATP(out) = ADP(out) + ATP(in)</text>
        <dbReference type="Rhea" id="RHEA:34999"/>
        <dbReference type="ChEBI" id="CHEBI:30616"/>
        <dbReference type="ChEBI" id="CHEBI:456216"/>
    </reaction>
    <physiologicalReaction direction="left-to-right" evidence="12">
        <dbReference type="Rhea" id="RHEA:35000"/>
    </physiologicalReaction>
</comment>
<evidence type="ECO:0000256" key="6">
    <source>
        <dbReference type="ARBA" id="ARBA00022692"/>
    </source>
</evidence>
<dbReference type="PRINTS" id="PR00926">
    <property type="entry name" value="MITOCARRIER"/>
</dbReference>
<dbReference type="SUPFAM" id="SSF103506">
    <property type="entry name" value="Mitochondrial carrier"/>
    <property type="match status" value="1"/>
</dbReference>
<reference evidence="17 18" key="1">
    <citation type="journal article" date="2008" name="Nature">
        <title>The genome of the choanoflagellate Monosiga brevicollis and the origin of metazoans.</title>
        <authorList>
            <consortium name="JGI Sequencing"/>
            <person name="King N."/>
            <person name="Westbrook M.J."/>
            <person name="Young S.L."/>
            <person name="Kuo A."/>
            <person name="Abedin M."/>
            <person name="Chapman J."/>
            <person name="Fairclough S."/>
            <person name="Hellsten U."/>
            <person name="Isogai Y."/>
            <person name="Letunic I."/>
            <person name="Marr M."/>
            <person name="Pincus D."/>
            <person name="Putnam N."/>
            <person name="Rokas A."/>
            <person name="Wright K.J."/>
            <person name="Zuzow R."/>
            <person name="Dirks W."/>
            <person name="Good M."/>
            <person name="Goodstein D."/>
            <person name="Lemons D."/>
            <person name="Li W."/>
            <person name="Lyons J.B."/>
            <person name="Morris A."/>
            <person name="Nichols S."/>
            <person name="Richter D.J."/>
            <person name="Salamov A."/>
            <person name="Bork P."/>
            <person name="Lim W.A."/>
            <person name="Manning G."/>
            <person name="Miller W.T."/>
            <person name="McGinnis W."/>
            <person name="Shapiro H."/>
            <person name="Tjian R."/>
            <person name="Grigoriev I.V."/>
            <person name="Rokhsar D."/>
        </authorList>
    </citation>
    <scope>NUCLEOTIDE SEQUENCE [LARGE SCALE GENOMIC DNA]</scope>
    <source>
        <strain evidence="18">MX1 / ATCC 50154</strain>
    </source>
</reference>
<evidence type="ECO:0000313" key="18">
    <source>
        <dbReference type="Proteomes" id="UP000001357"/>
    </source>
</evidence>
<evidence type="ECO:0000256" key="11">
    <source>
        <dbReference type="ARBA" id="ARBA00023136"/>
    </source>
</evidence>
<keyword evidence="5" id="KW-0050">Antiport</keyword>
<sequence length="282" mass="30412">MVVAEVASPAVAASTILSSLLTHPLHRVRALMAVSGELHAQNKADILAVCSPSACAQWQFKQGGVESIWHGALDSIALGLVPSLLLRPIIESLCMPAADASPATRIGLALAQSLLHLSLTYPLSLCALKTTQDVPVNGHYRYTSGFHALREAFSAGVESAVPRLYRGLGLSVAGVLVYRLSYAGMLSLMPSRIGPANTFLTAIAAGMLAYPLDVLRRRYIALDPVDMRSSWQYARDMIRSEGFQAFYFGNMMAMVENLSNRIALMQIYPLVARTRTFGGLSS</sequence>
<keyword evidence="9" id="KW-1133">Transmembrane helix</keyword>
<evidence type="ECO:0000256" key="2">
    <source>
        <dbReference type="ARBA" id="ARBA00006375"/>
    </source>
</evidence>
<dbReference type="PROSITE" id="PS50920">
    <property type="entry name" value="SOLCAR"/>
    <property type="match status" value="1"/>
</dbReference>
<dbReference type="InterPro" id="IPR018108">
    <property type="entry name" value="MCP_transmembrane"/>
</dbReference>
<dbReference type="InterPro" id="IPR023395">
    <property type="entry name" value="MCP_dom_sf"/>
</dbReference>
<dbReference type="KEGG" id="mbr:MONBRDRAFT_10130"/>
<dbReference type="Gene3D" id="1.50.40.10">
    <property type="entry name" value="Mitochondrial carrier domain"/>
    <property type="match status" value="1"/>
</dbReference>
<dbReference type="GeneID" id="5893188"/>
<organism evidence="17 18">
    <name type="scientific">Monosiga brevicollis</name>
    <name type="common">Choanoflagellate</name>
    <dbReference type="NCBI Taxonomy" id="81824"/>
    <lineage>
        <taxon>Eukaryota</taxon>
        <taxon>Choanoflagellata</taxon>
        <taxon>Craspedida</taxon>
        <taxon>Salpingoecidae</taxon>
        <taxon>Monosiga</taxon>
    </lineage>
</organism>
<evidence type="ECO:0000256" key="8">
    <source>
        <dbReference type="ARBA" id="ARBA00022792"/>
    </source>
</evidence>
<evidence type="ECO:0000256" key="12">
    <source>
        <dbReference type="ARBA" id="ARBA00024143"/>
    </source>
</evidence>
<dbReference type="GO" id="GO:1901029">
    <property type="term" value="P:negative regulation of mitochondrial outer membrane permeabilization involved in apoptotic signaling pathway"/>
    <property type="evidence" value="ECO:0000318"/>
    <property type="project" value="GO_Central"/>
</dbReference>